<name>A0A8T1YCL0_9BRAS</name>
<evidence type="ECO:0000313" key="2">
    <source>
        <dbReference type="EMBL" id="KAG7543480.1"/>
    </source>
</evidence>
<gene>
    <name evidence="2" type="ORF">ISN45_Aa07g033930</name>
</gene>
<feature type="region of interest" description="Disordered" evidence="1">
    <location>
        <begin position="47"/>
        <end position="78"/>
    </location>
</feature>
<feature type="compositionally biased region" description="Basic and acidic residues" evidence="1">
    <location>
        <begin position="350"/>
        <end position="362"/>
    </location>
</feature>
<evidence type="ECO:0000256" key="1">
    <source>
        <dbReference type="SAM" id="MobiDB-lite"/>
    </source>
</evidence>
<accession>A0A8T1YCL0</accession>
<proteinExistence type="predicted"/>
<evidence type="ECO:0000313" key="3">
    <source>
        <dbReference type="Proteomes" id="UP000694240"/>
    </source>
</evidence>
<organism evidence="2 3">
    <name type="scientific">Arabidopsis thaliana x Arabidopsis arenosa</name>
    <dbReference type="NCBI Taxonomy" id="1240361"/>
    <lineage>
        <taxon>Eukaryota</taxon>
        <taxon>Viridiplantae</taxon>
        <taxon>Streptophyta</taxon>
        <taxon>Embryophyta</taxon>
        <taxon>Tracheophyta</taxon>
        <taxon>Spermatophyta</taxon>
        <taxon>Magnoliopsida</taxon>
        <taxon>eudicotyledons</taxon>
        <taxon>Gunneridae</taxon>
        <taxon>Pentapetalae</taxon>
        <taxon>rosids</taxon>
        <taxon>malvids</taxon>
        <taxon>Brassicales</taxon>
        <taxon>Brassicaceae</taxon>
        <taxon>Camelineae</taxon>
        <taxon>Arabidopsis</taxon>
    </lineage>
</organism>
<feature type="region of interest" description="Disordered" evidence="1">
    <location>
        <begin position="341"/>
        <end position="362"/>
    </location>
</feature>
<keyword evidence="3" id="KW-1185">Reference proteome</keyword>
<reference evidence="2 3" key="1">
    <citation type="submission" date="2020-12" db="EMBL/GenBank/DDBJ databases">
        <title>Concerted genomic and epigenomic changes stabilize Arabidopsis allopolyploids.</title>
        <authorList>
            <person name="Chen Z."/>
        </authorList>
    </citation>
    <scope>NUCLEOTIDE SEQUENCE [LARGE SCALE GENOMIC DNA]</scope>
    <source>
        <strain evidence="2">Allo738</strain>
        <tissue evidence="2">Leaf</tissue>
    </source>
</reference>
<dbReference type="Proteomes" id="UP000694240">
    <property type="component" value="Chromosome 12"/>
</dbReference>
<comment type="caution">
    <text evidence="2">The sequence shown here is derived from an EMBL/GenBank/DDBJ whole genome shotgun (WGS) entry which is preliminary data.</text>
</comment>
<protein>
    <submittedName>
        <fullName evidence="2">Uncharacterized protein</fullName>
    </submittedName>
</protein>
<dbReference type="AlphaFoldDB" id="A0A8T1YCL0"/>
<dbReference type="EMBL" id="JAEFBK010000012">
    <property type="protein sequence ID" value="KAG7543480.1"/>
    <property type="molecule type" value="Genomic_DNA"/>
</dbReference>
<feature type="compositionally biased region" description="Gly residues" evidence="1">
    <location>
        <begin position="47"/>
        <end position="59"/>
    </location>
</feature>
<sequence length="362" mass="40225">MAGENPQPRTKFIHIVASLEQVLDLKRMGFEDIVGRLLEYEERVGGSFGGDSSGRGMGQGRSTLQSQGGETGDHNQKQMKDLSKVMRQGLSASSCLEISKPTCLQAEGLAEGHAGEGHEEDDVMEDITQDNHEDEVGEVVQGVPQLTRSGRQVNQPQYLEDYVLKSKTVSDLFQQAYVESERRAKINKNKWFLVDISIEVFDRYKRDHMTASKEGRCRVKRSDHGTASKAVVEVVQRVLYDVIQGAEQEGCVQGIVEVVQALVQEVIQGAEHEGDAQGMLVDTKMQSNLKMSNLKISKAKEEQEIVSQQRLKLRMFKLSGELETQRVAQRELVRVAQAVSSCSSAGARAAQEERAQEESRDS</sequence>